<dbReference type="EMBL" id="NFJD01000002">
    <property type="protein sequence ID" value="OUO56888.1"/>
    <property type="molecule type" value="Genomic_DNA"/>
</dbReference>
<feature type="signal peptide" evidence="1">
    <location>
        <begin position="1"/>
        <end position="20"/>
    </location>
</feature>
<dbReference type="NCBIfam" id="NF047436">
    <property type="entry name" value="LA_2272_repeat"/>
    <property type="match status" value="1"/>
</dbReference>
<comment type="caution">
    <text evidence="2">The sequence shown here is derived from an EMBL/GenBank/DDBJ whole genome shotgun (WGS) entry which is preliminary data.</text>
</comment>
<protein>
    <recommendedName>
        <fullName evidence="4">PhaC PHA synthase</fullName>
    </recommendedName>
</protein>
<sequence>MKKLALIMALFVAAAMPAAAEAGNLKLSLWDEIAVAVPNNIHDVKGVDLGIASKTSTVTGLQFDFLFAQTEYELNGVSMTWIINLANQVKGAQFGLLTKNDDLIGAQLGLVNLSMHSTTGLQWGFFNQAEYMNGLQLGFVNYAKTIDGLQIGLLNIAENGWFPAMVIVNGRF</sequence>
<evidence type="ECO:0000313" key="3">
    <source>
        <dbReference type="Proteomes" id="UP000196368"/>
    </source>
</evidence>
<dbReference type="OrthoDB" id="92679at2"/>
<accession>A0A1Y4DIX0</accession>
<reference evidence="3" key="1">
    <citation type="submission" date="2017-04" db="EMBL/GenBank/DDBJ databases">
        <title>Function of individual gut microbiota members based on whole genome sequencing of pure cultures obtained from chicken caecum.</title>
        <authorList>
            <person name="Medvecky M."/>
            <person name="Cejkova D."/>
            <person name="Polansky O."/>
            <person name="Karasova D."/>
            <person name="Kubasova T."/>
            <person name="Cizek A."/>
            <person name="Rychlik I."/>
        </authorList>
    </citation>
    <scope>NUCLEOTIDE SEQUENCE [LARGE SCALE GENOMIC DNA]</scope>
    <source>
        <strain evidence="3">An273</strain>
    </source>
</reference>
<feature type="chain" id="PRO_5012531333" description="PhaC PHA synthase" evidence="1">
    <location>
        <begin position="21"/>
        <end position="172"/>
    </location>
</feature>
<name>A0A1Y4DIX0_9BACT</name>
<organism evidence="2 3">
    <name type="scientific">Candidatus Avelusimicrobium gallicola</name>
    <dbReference type="NCBI Taxonomy" id="2562704"/>
    <lineage>
        <taxon>Bacteria</taxon>
        <taxon>Pseudomonadati</taxon>
        <taxon>Elusimicrobiota</taxon>
        <taxon>Elusimicrobia</taxon>
        <taxon>Elusimicrobiales</taxon>
        <taxon>Elusimicrobiaceae</taxon>
        <taxon>Candidatus Avelusimicrobium</taxon>
    </lineage>
</organism>
<proteinExistence type="predicted"/>
<evidence type="ECO:0000313" key="2">
    <source>
        <dbReference type="EMBL" id="OUO56888.1"/>
    </source>
</evidence>
<dbReference type="Proteomes" id="UP000196368">
    <property type="component" value="Unassembled WGS sequence"/>
</dbReference>
<gene>
    <name evidence="2" type="ORF">B5F75_03325</name>
</gene>
<evidence type="ECO:0008006" key="4">
    <source>
        <dbReference type="Google" id="ProtNLM"/>
    </source>
</evidence>
<dbReference type="RefSeq" id="WP_087287922.1">
    <property type="nucleotide sequence ID" value="NZ_NFJD01000002.1"/>
</dbReference>
<dbReference type="InterPro" id="IPR058093">
    <property type="entry name" value="LA_2272-like"/>
</dbReference>
<keyword evidence="3" id="KW-1185">Reference proteome</keyword>
<evidence type="ECO:0000256" key="1">
    <source>
        <dbReference type="SAM" id="SignalP"/>
    </source>
</evidence>
<dbReference type="AlphaFoldDB" id="A0A1Y4DIX0"/>
<keyword evidence="1" id="KW-0732">Signal</keyword>